<evidence type="ECO:0000259" key="2">
    <source>
        <dbReference type="Pfam" id="PF07624"/>
    </source>
</evidence>
<evidence type="ECO:0000256" key="1">
    <source>
        <dbReference type="SAM" id="Phobius"/>
    </source>
</evidence>
<dbReference type="InterPro" id="IPR013039">
    <property type="entry name" value="DUF1588"/>
</dbReference>
<proteinExistence type="predicted"/>
<dbReference type="InterPro" id="IPR011478">
    <property type="entry name" value="DUF1585"/>
</dbReference>
<dbReference type="Pfam" id="PF07626">
    <property type="entry name" value="PSD3"/>
    <property type="match status" value="1"/>
</dbReference>
<keyword evidence="1" id="KW-0472">Membrane</keyword>
<feature type="domain" description="Cytochrome C Planctomycete-type" evidence="6">
    <location>
        <begin position="235"/>
        <end position="282"/>
    </location>
</feature>
<feature type="transmembrane region" description="Helical" evidence="1">
    <location>
        <begin position="7"/>
        <end position="31"/>
    </location>
</feature>
<feature type="domain" description="DUF1585" evidence="2">
    <location>
        <begin position="1033"/>
        <end position="1107"/>
    </location>
</feature>
<organism evidence="8 9">
    <name type="scientific">Paraglaciecola algarum</name>
    <dbReference type="NCBI Taxonomy" id="3050085"/>
    <lineage>
        <taxon>Bacteria</taxon>
        <taxon>Pseudomonadati</taxon>
        <taxon>Pseudomonadota</taxon>
        <taxon>Gammaproteobacteria</taxon>
        <taxon>Alteromonadales</taxon>
        <taxon>Alteromonadaceae</taxon>
        <taxon>Paraglaciecola</taxon>
    </lineage>
</organism>
<feature type="domain" description="DUF1587" evidence="3">
    <location>
        <begin position="319"/>
        <end position="383"/>
    </location>
</feature>
<gene>
    <name evidence="8" type="ORF">L0668_01755</name>
</gene>
<evidence type="ECO:0000313" key="9">
    <source>
        <dbReference type="Proteomes" id="UP001521137"/>
    </source>
</evidence>
<dbReference type="Pfam" id="PF07624">
    <property type="entry name" value="PSD2"/>
    <property type="match status" value="1"/>
</dbReference>
<feature type="domain" description="DUF1588" evidence="4">
    <location>
        <begin position="887"/>
        <end position="985"/>
    </location>
</feature>
<name>A0ABS9D1M2_9ALTE</name>
<evidence type="ECO:0000313" key="8">
    <source>
        <dbReference type="EMBL" id="MCF2946816.1"/>
    </source>
</evidence>
<dbReference type="InterPro" id="IPR013042">
    <property type="entry name" value="DUF1592"/>
</dbReference>
<feature type="domain" description="DUF1595" evidence="7">
    <location>
        <begin position="667"/>
        <end position="725"/>
    </location>
</feature>
<evidence type="ECO:0000259" key="6">
    <source>
        <dbReference type="Pfam" id="PF07635"/>
    </source>
</evidence>
<dbReference type="Pfam" id="PF07631">
    <property type="entry name" value="PSD4"/>
    <property type="match status" value="1"/>
</dbReference>
<feature type="transmembrane region" description="Helical" evidence="1">
    <location>
        <begin position="84"/>
        <end position="105"/>
    </location>
</feature>
<feature type="domain" description="DUF1592" evidence="5">
    <location>
        <begin position="746"/>
        <end position="868"/>
    </location>
</feature>
<dbReference type="InterPro" id="IPR013036">
    <property type="entry name" value="DUF1587"/>
</dbReference>
<evidence type="ECO:0000259" key="4">
    <source>
        <dbReference type="Pfam" id="PF07627"/>
    </source>
</evidence>
<keyword evidence="1" id="KW-1133">Transmembrane helix</keyword>
<evidence type="ECO:0000259" key="7">
    <source>
        <dbReference type="Pfam" id="PF07637"/>
    </source>
</evidence>
<feature type="transmembrane region" description="Helical" evidence="1">
    <location>
        <begin position="51"/>
        <end position="72"/>
    </location>
</feature>
<dbReference type="Proteomes" id="UP001521137">
    <property type="component" value="Unassembled WGS sequence"/>
</dbReference>
<dbReference type="EMBL" id="JAKGAS010000001">
    <property type="protein sequence ID" value="MCF2946816.1"/>
    <property type="molecule type" value="Genomic_DNA"/>
</dbReference>
<accession>A0ABS9D1M2</accession>
<dbReference type="InterPro" id="IPR013043">
    <property type="entry name" value="DUF1595"/>
</dbReference>
<reference evidence="8 9" key="1">
    <citation type="submission" date="2022-01" db="EMBL/GenBank/DDBJ databases">
        <title>Paraglaciecola sp. G1-23.</title>
        <authorList>
            <person name="Jin M.S."/>
            <person name="Han D.M."/>
            <person name="Kim H.M."/>
            <person name="Jeon C.O."/>
        </authorList>
    </citation>
    <scope>NUCLEOTIDE SEQUENCE [LARGE SCALE GENOMIC DNA]</scope>
    <source>
        <strain evidence="8 9">G1-23</strain>
    </source>
</reference>
<sequence>MFDKLRPYSILLTCFFAIVGILSIFIVAQVYPLQGVEGQGLSRFFGRFHPLALHFPVTCLVLVGVFELLALIKPIAYLKRLVGPLLFFSALTSVVTVVLGLLLAANEGHQGALVERHRMFGMSVAVLSCVAFVLYVFAQKHLTKIVENTYRLCLITAIGLMSFAAHDGGAMVHGPKYLAEHSPQILVPILTNHLPKNNASNKTISENNKSENTYISEATLGHFDSDVGKFIESYCLRCHGEGKQEANLRLDQIDPAFLTFNSQHVWQRVLGALGSHNMPPEDAKQPSDRQRMLAIDWIHTALEEHAHARRADMANAPLRRLNKRELNNTYQDLFKVDADFVSVLPSDPKSEHGYDNDAELLMVSMSDLKAYHGIARQAVQRYVQFGLPSNKTDKYFVEMEDVYHFARSESHTLSYQRAAQPLSEEQLQAIKLSRQTQRPIYRDRPYGPLPYGDVPQGESSAGEGRGFARLHEQFMLLQTYQTEGEVVVKVHAAREAGQEGDNSIPRLRLEAGWQNAQSLRVKNVGEYDITAPLDKPQEVEFRFRLEDIIEPKMARGHWDKDNRWILLVLSNVARHEKGIFAASIYGQSDLTLPSADKFNKVLIDQTIQAEKQQVKGLAAWQESGVPTLRLDALEAEVIPVKSEQDSPFIIQYPGANASLELKKRRLKKILSEFLPEVFRREHIAESEYKVYLDLFEKLSQSGQSFPDAVRETIAAALISPSFLYIGYSQNEQMANLDPQAYGNQYLASRLSYYLWSSMPDKTLRKLAEDNELSDPAILAAQVDRMLVDPKAQRFTQVFAKQWLQLAKLKDIRISKQHYPEFGLDLAQLMSAESVLTFQDNFQQKRDARELYFSEYMMINQQLARLYQVPNVFSGDIKRVHTGASTNRMGLLTQASVLAMNSDGEDSHPIKRGVWMLERLLNDPPPPPPPSVPELDTNNPELAGLSLKQKIEQHRDLSGCSGCHEKIDPWGLLMENYDATGMWRTKVNAYEKIELEKKQRRAKKKKYELTLIDTQYELNLINTVPVDASSVLPDGSQVKSLAEFSEYLKTNRQTQLMQAIVHHMMVYALGRELDILDEQESELIYSAFRSSGYKLSELTKAIVQSDGFTNRAQYVNKEVH</sequence>
<comment type="caution">
    <text evidence="8">The sequence shown here is derived from an EMBL/GenBank/DDBJ whole genome shotgun (WGS) entry which is preliminary data.</text>
</comment>
<evidence type="ECO:0000259" key="5">
    <source>
        <dbReference type="Pfam" id="PF07631"/>
    </source>
</evidence>
<feature type="transmembrane region" description="Helical" evidence="1">
    <location>
        <begin position="117"/>
        <end position="137"/>
    </location>
</feature>
<dbReference type="Pfam" id="PF07627">
    <property type="entry name" value="PSCyt3"/>
    <property type="match status" value="1"/>
</dbReference>
<evidence type="ECO:0000259" key="3">
    <source>
        <dbReference type="Pfam" id="PF07626"/>
    </source>
</evidence>
<keyword evidence="1" id="KW-0812">Transmembrane</keyword>
<dbReference type="RefSeq" id="WP_235310336.1">
    <property type="nucleotide sequence ID" value="NZ_JAKGAS010000001.1"/>
</dbReference>
<dbReference type="Pfam" id="PF07635">
    <property type="entry name" value="PSCyt1"/>
    <property type="match status" value="1"/>
</dbReference>
<feature type="transmembrane region" description="Helical" evidence="1">
    <location>
        <begin position="149"/>
        <end position="166"/>
    </location>
</feature>
<protein>
    <submittedName>
        <fullName evidence="8">DUF1592 domain-containing protein</fullName>
    </submittedName>
</protein>
<dbReference type="Pfam" id="PF07637">
    <property type="entry name" value="PSD5"/>
    <property type="match status" value="1"/>
</dbReference>
<keyword evidence="9" id="KW-1185">Reference proteome</keyword>
<dbReference type="InterPro" id="IPR011429">
    <property type="entry name" value="Cyt_c_Planctomycete-type"/>
</dbReference>